<proteinExistence type="inferred from homology"/>
<evidence type="ECO:0000313" key="4">
    <source>
        <dbReference type="Proteomes" id="UP000001514"/>
    </source>
</evidence>
<dbReference type="GO" id="GO:0016616">
    <property type="term" value="F:oxidoreductase activity, acting on the CH-OH group of donors, NAD or NADP as acceptor"/>
    <property type="evidence" value="ECO:0000318"/>
    <property type="project" value="GO_Central"/>
</dbReference>
<dbReference type="SUPFAM" id="SSF51735">
    <property type="entry name" value="NAD(P)-binding Rossmann-fold domains"/>
    <property type="match status" value="1"/>
</dbReference>
<dbReference type="InParanoid" id="D8RRT3"/>
<dbReference type="STRING" id="88036.D8RRT3"/>
<dbReference type="Pfam" id="PF00106">
    <property type="entry name" value="adh_short"/>
    <property type="match status" value="1"/>
</dbReference>
<dbReference type="PRINTS" id="PR00081">
    <property type="entry name" value="GDHRDH"/>
</dbReference>
<dbReference type="CDD" id="cd05233">
    <property type="entry name" value="SDR_c"/>
    <property type="match status" value="1"/>
</dbReference>
<evidence type="ECO:0000313" key="3">
    <source>
        <dbReference type="EMBL" id="EFJ24752.1"/>
    </source>
</evidence>
<dbReference type="Gramene" id="EFJ24752">
    <property type="protein sequence ID" value="EFJ24752"/>
    <property type="gene ID" value="SELMODRAFT_414147"/>
</dbReference>
<dbReference type="Gene3D" id="3.40.50.720">
    <property type="entry name" value="NAD(P)-binding Rossmann-like Domain"/>
    <property type="match status" value="1"/>
</dbReference>
<dbReference type="PANTHER" id="PTHR44229">
    <property type="entry name" value="15-HYDROXYPROSTAGLANDIN DEHYDROGENASE [NAD(+)]"/>
    <property type="match status" value="1"/>
</dbReference>
<dbReference type="KEGG" id="smo:SELMODRAFT_414147"/>
<dbReference type="InterPro" id="IPR036291">
    <property type="entry name" value="NAD(P)-bd_dom_sf"/>
</dbReference>
<protein>
    <submittedName>
        <fullName evidence="3">Uncharacterized protein</fullName>
    </submittedName>
</protein>
<dbReference type="PANTHER" id="PTHR44229:SF4">
    <property type="entry name" value="15-HYDROXYPROSTAGLANDIN DEHYDROGENASE [NAD(+)]"/>
    <property type="match status" value="1"/>
</dbReference>
<dbReference type="AlphaFoldDB" id="D8RRT3"/>
<gene>
    <name evidence="3" type="ORF">SELMODRAFT_414147</name>
</gene>
<comment type="similarity">
    <text evidence="1">Belongs to the short-chain dehydrogenases/reductases (SDR) family.</text>
</comment>
<dbReference type="GO" id="GO:0005737">
    <property type="term" value="C:cytoplasm"/>
    <property type="evidence" value="ECO:0000318"/>
    <property type="project" value="GO_Central"/>
</dbReference>
<keyword evidence="2" id="KW-0560">Oxidoreductase</keyword>
<reference evidence="3 4" key="1">
    <citation type="journal article" date="2011" name="Science">
        <title>The Selaginella genome identifies genetic changes associated with the evolution of vascular plants.</title>
        <authorList>
            <person name="Banks J.A."/>
            <person name="Nishiyama T."/>
            <person name="Hasebe M."/>
            <person name="Bowman J.L."/>
            <person name="Gribskov M."/>
            <person name="dePamphilis C."/>
            <person name="Albert V.A."/>
            <person name="Aono N."/>
            <person name="Aoyama T."/>
            <person name="Ambrose B.A."/>
            <person name="Ashton N.W."/>
            <person name="Axtell M.J."/>
            <person name="Barker E."/>
            <person name="Barker M.S."/>
            <person name="Bennetzen J.L."/>
            <person name="Bonawitz N.D."/>
            <person name="Chapple C."/>
            <person name="Cheng C."/>
            <person name="Correa L.G."/>
            <person name="Dacre M."/>
            <person name="DeBarry J."/>
            <person name="Dreyer I."/>
            <person name="Elias M."/>
            <person name="Engstrom E.M."/>
            <person name="Estelle M."/>
            <person name="Feng L."/>
            <person name="Finet C."/>
            <person name="Floyd S.K."/>
            <person name="Frommer W.B."/>
            <person name="Fujita T."/>
            <person name="Gramzow L."/>
            <person name="Gutensohn M."/>
            <person name="Harholt J."/>
            <person name="Hattori M."/>
            <person name="Heyl A."/>
            <person name="Hirai T."/>
            <person name="Hiwatashi Y."/>
            <person name="Ishikawa M."/>
            <person name="Iwata M."/>
            <person name="Karol K.G."/>
            <person name="Koehler B."/>
            <person name="Kolukisaoglu U."/>
            <person name="Kubo M."/>
            <person name="Kurata T."/>
            <person name="Lalonde S."/>
            <person name="Li K."/>
            <person name="Li Y."/>
            <person name="Litt A."/>
            <person name="Lyons E."/>
            <person name="Manning G."/>
            <person name="Maruyama T."/>
            <person name="Michael T.P."/>
            <person name="Mikami K."/>
            <person name="Miyazaki S."/>
            <person name="Morinaga S."/>
            <person name="Murata T."/>
            <person name="Mueller-Roeber B."/>
            <person name="Nelson D.R."/>
            <person name="Obara M."/>
            <person name="Oguri Y."/>
            <person name="Olmstead R.G."/>
            <person name="Onodera N."/>
            <person name="Petersen B.L."/>
            <person name="Pils B."/>
            <person name="Prigge M."/>
            <person name="Rensing S.A."/>
            <person name="Riano-Pachon D.M."/>
            <person name="Roberts A.W."/>
            <person name="Sato Y."/>
            <person name="Scheller H.V."/>
            <person name="Schulz B."/>
            <person name="Schulz C."/>
            <person name="Shakirov E.V."/>
            <person name="Shibagaki N."/>
            <person name="Shinohara N."/>
            <person name="Shippen D.E."/>
            <person name="Soerensen I."/>
            <person name="Sotooka R."/>
            <person name="Sugimoto N."/>
            <person name="Sugita M."/>
            <person name="Sumikawa N."/>
            <person name="Tanurdzic M."/>
            <person name="Theissen G."/>
            <person name="Ulvskov P."/>
            <person name="Wakazuki S."/>
            <person name="Weng J.K."/>
            <person name="Willats W.W."/>
            <person name="Wipf D."/>
            <person name="Wolf P.G."/>
            <person name="Yang L."/>
            <person name="Zimmer A.D."/>
            <person name="Zhu Q."/>
            <person name="Mitros T."/>
            <person name="Hellsten U."/>
            <person name="Loque D."/>
            <person name="Otillar R."/>
            <person name="Salamov A."/>
            <person name="Schmutz J."/>
            <person name="Shapiro H."/>
            <person name="Lindquist E."/>
            <person name="Lucas S."/>
            <person name="Rokhsar D."/>
            <person name="Grigoriev I.V."/>
        </authorList>
    </citation>
    <scope>NUCLEOTIDE SEQUENCE [LARGE SCALE GENOMIC DNA]</scope>
</reference>
<dbReference type="InterPro" id="IPR002347">
    <property type="entry name" value="SDR_fam"/>
</dbReference>
<keyword evidence="4" id="KW-1185">Reference proteome</keyword>
<dbReference type="Proteomes" id="UP000001514">
    <property type="component" value="Unassembled WGS sequence"/>
</dbReference>
<dbReference type="PRINTS" id="PR00080">
    <property type="entry name" value="SDRFAMILY"/>
</dbReference>
<evidence type="ECO:0000256" key="1">
    <source>
        <dbReference type="ARBA" id="ARBA00006484"/>
    </source>
</evidence>
<dbReference type="HOGENOM" id="CLU_014612_0_0_1"/>
<name>D8RRT3_SELML</name>
<evidence type="ECO:0000256" key="2">
    <source>
        <dbReference type="ARBA" id="ARBA00023002"/>
    </source>
</evidence>
<dbReference type="eggNOG" id="KOG4169">
    <property type="taxonomic scope" value="Eukaryota"/>
</dbReference>
<dbReference type="EMBL" id="GL377588">
    <property type="protein sequence ID" value="EFJ24752.1"/>
    <property type="molecule type" value="Genomic_DNA"/>
</dbReference>
<sequence>MEDALDLWSSEVRIEEALGHPITFPMREVLDVGKAIGGFRDIFYRNYLYAELSDDLYSILLLLYIGKLQRDVQLNLGLDNDEADQVTKVVDLLYKGSLDAAQHWLQTGQNRIQALANSEAFYVPPELGNVPNNLKFLKRPGFYRELADNSQFTDFVFPPLTSQEMADLLHCLHGVDRDTKRETLLCKLCRPHPFLSHQENVRLLVQHARLWLLRSPIEVCFASHVTYADLRDGVDCSFSCCKGTTTGEIYERPLKEEVCRRLDTSPPPPPSAVEYTMRQSEIAARYFVLMHPEWRYCRESPQGNVFLMWLDYPDAPTPYKQLLRIQEAYWITEKEEPRGRNHHMSVVSAMNEDDPDWPHEQWEQWRQTESPAMLLRRAEMKVGDGSCVLITGAGSGIGRALALDLARLGASITIVDLSRENGLRTLSLVREEQQKLMNPPSAIFVECDVCDPAQVAKAFKEHNATFARLDACVNCAGISEQGDFVSDAKWRKVLSVNLMAAIECTIQAIQAMRSQDSPGGAIVNLASAAGLFPVPLYPIYAASKGGLVQFTRSLVELQSEGIRANVLCPGFTETPMTDIVPKEMIAATGGFIPMEKIIQAILELIVDEKQAGACLWVSNMNALWWRSKLLNLPTSLGRLGHYKSQQRLMIQHQDYLDHEHDLWLIQELVLERLPLSSLMNSPGGVQGVECYAVRRLPPCPCQASSSRMTRGTGAGHGCPNLALCLDPPAWLGQPAESSCARRPTARAGCWFDRKWDEVVFPYRWHSTTPLPRQDQIISVSGDGEFVVYEDKGEAGQWLTWEPVANYKGSPVVHFVDTLYHNENVDIWIVSYSLSDQTTVARPGDIPSFVGLGGMIQCGGQLWTWNAWTTLAVQWRPQTYTVGVWRFVAESNKCQVVTTEERVLLRWWRHFVGGAG</sequence>
<organism evidence="4">
    <name type="scientific">Selaginella moellendorffii</name>
    <name type="common">Spikemoss</name>
    <dbReference type="NCBI Taxonomy" id="88036"/>
    <lineage>
        <taxon>Eukaryota</taxon>
        <taxon>Viridiplantae</taxon>
        <taxon>Streptophyta</taxon>
        <taxon>Embryophyta</taxon>
        <taxon>Tracheophyta</taxon>
        <taxon>Lycopodiopsida</taxon>
        <taxon>Selaginellales</taxon>
        <taxon>Selaginellaceae</taxon>
        <taxon>Selaginella</taxon>
    </lineage>
</organism>
<accession>D8RRT3</accession>